<keyword evidence="2" id="KW-1185">Reference proteome</keyword>
<name>A0A1G6SJU4_9ACTN</name>
<gene>
    <name evidence="1" type="ORF">SAMN05216270_102109</name>
</gene>
<dbReference type="STRING" id="58114.SAMN05216270_102109"/>
<protein>
    <submittedName>
        <fullName evidence="1">Uncharacterized protein</fullName>
    </submittedName>
</protein>
<proteinExistence type="predicted"/>
<reference evidence="2" key="1">
    <citation type="submission" date="2016-10" db="EMBL/GenBank/DDBJ databases">
        <authorList>
            <person name="Varghese N."/>
            <person name="Submissions S."/>
        </authorList>
    </citation>
    <scope>NUCLEOTIDE SEQUENCE [LARGE SCALE GENOMIC DNA]</scope>
    <source>
        <strain evidence="2">CGMCC 4.3516</strain>
    </source>
</reference>
<evidence type="ECO:0000313" key="1">
    <source>
        <dbReference type="EMBL" id="SDD16416.1"/>
    </source>
</evidence>
<dbReference type="Proteomes" id="UP000198949">
    <property type="component" value="Unassembled WGS sequence"/>
</dbReference>
<evidence type="ECO:0000313" key="2">
    <source>
        <dbReference type="Proteomes" id="UP000198949"/>
    </source>
</evidence>
<dbReference type="OrthoDB" id="5187405at2"/>
<accession>A0A1G6SJU4</accession>
<dbReference type="RefSeq" id="WP_091028994.1">
    <property type="nucleotide sequence ID" value="NZ_FNAD01000002.1"/>
</dbReference>
<dbReference type="AlphaFoldDB" id="A0A1G6SJU4"/>
<organism evidence="1 2">
    <name type="scientific">Glycomyces harbinensis</name>
    <dbReference type="NCBI Taxonomy" id="58114"/>
    <lineage>
        <taxon>Bacteria</taxon>
        <taxon>Bacillati</taxon>
        <taxon>Actinomycetota</taxon>
        <taxon>Actinomycetes</taxon>
        <taxon>Glycomycetales</taxon>
        <taxon>Glycomycetaceae</taxon>
        <taxon>Glycomyces</taxon>
    </lineage>
</organism>
<dbReference type="EMBL" id="FNAD01000002">
    <property type="protein sequence ID" value="SDD16416.1"/>
    <property type="molecule type" value="Genomic_DNA"/>
</dbReference>
<sequence>MPNSSYLCATDLRSLYPSTTDKGFDPSKGVVAFDVRCVPLLWLAMFRPADLLTQTITVEADPDATYYTFGPDGDFVEIETPPEEAEDQNVEATALLAPRDRALAQLDAAVPVLGRLFAAEGPLEEHAAMLRRAVAASPGAYLTVELDEIEGLWEPGTFQPALRAALESLDGEGDPEAGRVHLIELAQLRPGRPFPPARLLLDDGESADDDIWNLVRLLGASFSAPVPWEPSTD</sequence>